<comment type="caution">
    <text evidence="2">The sequence shown here is derived from an EMBL/GenBank/DDBJ whole genome shotgun (WGS) entry which is preliminary data.</text>
</comment>
<keyword evidence="3" id="KW-1185">Reference proteome</keyword>
<proteinExistence type="predicted"/>
<sequence>MVRFAYQVLIEEQQAKINDQQSKLKFIAEMLKTERQNISRLEDQLLEKNKTIKQIKQELFEANFNHLKREETLSNNINDNSSVLIEGATQTEVDNSVEKAIQTENNSANTSSQIEIINGQCDSNNSDEKIKIKAPYKLEAGDML</sequence>
<organism evidence="2 3">
    <name type="scientific">Brachionus calyciflorus</name>
    <dbReference type="NCBI Taxonomy" id="104777"/>
    <lineage>
        <taxon>Eukaryota</taxon>
        <taxon>Metazoa</taxon>
        <taxon>Spiralia</taxon>
        <taxon>Gnathifera</taxon>
        <taxon>Rotifera</taxon>
        <taxon>Eurotatoria</taxon>
        <taxon>Monogononta</taxon>
        <taxon>Pseudotrocha</taxon>
        <taxon>Ploima</taxon>
        <taxon>Brachionidae</taxon>
        <taxon>Brachionus</taxon>
    </lineage>
</organism>
<gene>
    <name evidence="2" type="ORF">OXX778_LOCUS18782</name>
</gene>
<evidence type="ECO:0000256" key="1">
    <source>
        <dbReference type="SAM" id="Coils"/>
    </source>
</evidence>
<evidence type="ECO:0000313" key="3">
    <source>
        <dbReference type="Proteomes" id="UP000663879"/>
    </source>
</evidence>
<feature type="coiled-coil region" evidence="1">
    <location>
        <begin position="10"/>
        <end position="58"/>
    </location>
</feature>
<dbReference type="EMBL" id="CAJNOC010005354">
    <property type="protein sequence ID" value="CAF1050054.1"/>
    <property type="molecule type" value="Genomic_DNA"/>
</dbReference>
<protein>
    <submittedName>
        <fullName evidence="2">Uncharacterized protein</fullName>
    </submittedName>
</protein>
<keyword evidence="1" id="KW-0175">Coiled coil</keyword>
<dbReference type="Proteomes" id="UP000663879">
    <property type="component" value="Unassembled WGS sequence"/>
</dbReference>
<name>A0A814KB46_9BILA</name>
<accession>A0A814KB46</accession>
<evidence type="ECO:0000313" key="2">
    <source>
        <dbReference type="EMBL" id="CAF1050054.1"/>
    </source>
</evidence>
<dbReference type="AlphaFoldDB" id="A0A814KB46"/>
<reference evidence="2" key="1">
    <citation type="submission" date="2021-02" db="EMBL/GenBank/DDBJ databases">
        <authorList>
            <person name="Nowell W R."/>
        </authorList>
    </citation>
    <scope>NUCLEOTIDE SEQUENCE</scope>
    <source>
        <strain evidence="2">Ploen Becks lab</strain>
    </source>
</reference>